<evidence type="ECO:0000259" key="5">
    <source>
        <dbReference type="Pfam" id="PF01494"/>
    </source>
</evidence>
<reference evidence="6 7" key="1">
    <citation type="submission" date="2016-12" db="EMBL/GenBank/DDBJ databases">
        <title>The genomes of Aspergillus section Nigri reveals drivers in fungal speciation.</title>
        <authorList>
            <consortium name="DOE Joint Genome Institute"/>
            <person name="Vesth T.C."/>
            <person name="Nybo J."/>
            <person name="Theobald S."/>
            <person name="Brandl J."/>
            <person name="Frisvad J.C."/>
            <person name="Nielsen K.F."/>
            <person name="Lyhne E.K."/>
            <person name="Kogle M.E."/>
            <person name="Kuo A."/>
            <person name="Riley R."/>
            <person name="Clum A."/>
            <person name="Nolan M."/>
            <person name="Lipzen A."/>
            <person name="Salamov A."/>
            <person name="Henrissat B."/>
            <person name="Wiebenga A."/>
            <person name="De Vries R.P."/>
            <person name="Grigoriev I.V."/>
            <person name="Mortensen U.H."/>
            <person name="Andersen M.R."/>
            <person name="Baker S.E."/>
        </authorList>
    </citation>
    <scope>NUCLEOTIDE SEQUENCE [LARGE SCALE GENOMIC DNA]</scope>
    <source>
        <strain evidence="6 7">IBT 23096</strain>
    </source>
</reference>
<evidence type="ECO:0000256" key="2">
    <source>
        <dbReference type="ARBA" id="ARBA00022827"/>
    </source>
</evidence>
<evidence type="ECO:0000256" key="4">
    <source>
        <dbReference type="SAM" id="MobiDB-lite"/>
    </source>
</evidence>
<evidence type="ECO:0000313" key="6">
    <source>
        <dbReference type="EMBL" id="PLB50334.1"/>
    </source>
</evidence>
<dbReference type="OrthoDB" id="655030at2759"/>
<dbReference type="AlphaFoldDB" id="A0A2I2GBS4"/>
<comment type="caution">
    <text evidence="6">The sequence shown here is derived from an EMBL/GenBank/DDBJ whole genome shotgun (WGS) entry which is preliminary data.</text>
</comment>
<dbReference type="GO" id="GO:0016491">
    <property type="term" value="F:oxidoreductase activity"/>
    <property type="evidence" value="ECO:0007669"/>
    <property type="project" value="UniProtKB-KW"/>
</dbReference>
<dbReference type="InterPro" id="IPR051704">
    <property type="entry name" value="FAD_aromatic-hydroxylase"/>
</dbReference>
<protein>
    <submittedName>
        <fullName evidence="6">FAD/NAD(P)-binding domain-containing protein</fullName>
    </submittedName>
</protein>
<name>A0A2I2GBS4_9EURO</name>
<dbReference type="RefSeq" id="XP_024705636.1">
    <property type="nucleotide sequence ID" value="XM_024845547.1"/>
</dbReference>
<dbReference type="PRINTS" id="PR00420">
    <property type="entry name" value="RNGMNOXGNASE"/>
</dbReference>
<dbReference type="InterPro" id="IPR002938">
    <property type="entry name" value="FAD-bd"/>
</dbReference>
<keyword evidence="7" id="KW-1185">Reference proteome</keyword>
<dbReference type="Gene3D" id="3.30.9.10">
    <property type="entry name" value="D-Amino Acid Oxidase, subunit A, domain 2"/>
    <property type="match status" value="1"/>
</dbReference>
<feature type="region of interest" description="Disordered" evidence="4">
    <location>
        <begin position="380"/>
        <end position="401"/>
    </location>
</feature>
<sequence length="483" mass="53619">MKILLSGAGITTNALASLLTHQGHKLTILERAPCLRATGLQIDLRGPGIEVLHRMGLAETLRKKTIREEGIQVVDQSGRRRGWFPVSRADDTKKDKGKGKTSLTTEWEIMRGDLCRVLYDSALSTASGMGRGEMEREGKGQVEYRFSTSIQALKEDANGVDVQFSTGQQERFDLVIGGDGQNSKVRELLLAQTRSQDLDQGEGGDPFKPLGVYAGLFTTSWPLPTPDTTPSSPPSQLSNQMNTQDNKLIGTVYLSTSRRAIFLRRHRPDRVQVYLFARSDSPAFADLRRGHMHPAQEKALMMDHFQDAGWEAPRLMRALEEAEDFYCERIGWVRLGGWSRGRIVLVGDAAYAPSVTTGMGTTAGVVGAYVLAGEIGRYCSPKSSSRAESEAETRSGSGSEAIQTAVREYERKLRPFIDYIQKDLSEGSSAWDRLPRTRFGVGVWNVMVGVSSWLRLDEFGSWVKEDKGEESWKLPDYEVDNSD</sequence>
<dbReference type="Pfam" id="PF01494">
    <property type="entry name" value="FAD_binding_3"/>
    <property type="match status" value="1"/>
</dbReference>
<evidence type="ECO:0000313" key="7">
    <source>
        <dbReference type="Proteomes" id="UP000234275"/>
    </source>
</evidence>
<dbReference type="InterPro" id="IPR036188">
    <property type="entry name" value="FAD/NAD-bd_sf"/>
</dbReference>
<keyword evidence="2" id="KW-0274">FAD</keyword>
<proteinExistence type="predicted"/>
<dbReference type="Gene3D" id="3.50.50.60">
    <property type="entry name" value="FAD/NAD(P)-binding domain"/>
    <property type="match status" value="1"/>
</dbReference>
<feature type="domain" description="FAD-binding" evidence="5">
    <location>
        <begin position="4"/>
        <end position="194"/>
    </location>
</feature>
<dbReference type="SUPFAM" id="SSF51905">
    <property type="entry name" value="FAD/NAD(P)-binding domain"/>
    <property type="match status" value="1"/>
</dbReference>
<dbReference type="VEuPathDB" id="FungiDB:P170DRAFT_380921"/>
<keyword evidence="3" id="KW-0560">Oxidoreductase</keyword>
<dbReference type="PANTHER" id="PTHR46865">
    <property type="entry name" value="OXIDOREDUCTASE-RELATED"/>
    <property type="match status" value="1"/>
</dbReference>
<evidence type="ECO:0000256" key="3">
    <source>
        <dbReference type="ARBA" id="ARBA00023002"/>
    </source>
</evidence>
<dbReference type="EMBL" id="MSFO01000003">
    <property type="protein sequence ID" value="PLB50334.1"/>
    <property type="molecule type" value="Genomic_DNA"/>
</dbReference>
<evidence type="ECO:0000256" key="1">
    <source>
        <dbReference type="ARBA" id="ARBA00022630"/>
    </source>
</evidence>
<dbReference type="GeneID" id="36553246"/>
<dbReference type="PANTHER" id="PTHR46865:SF7">
    <property type="entry name" value="MONOOXYGENASE, PUTATIVE (AFU_ORTHOLOGUE AFUA_8G07040)-RELATED"/>
    <property type="match status" value="1"/>
</dbReference>
<keyword evidence="1" id="KW-0285">Flavoprotein</keyword>
<gene>
    <name evidence="6" type="ORF">P170DRAFT_380921</name>
</gene>
<accession>A0A2I2GBS4</accession>
<dbReference type="GO" id="GO:0071949">
    <property type="term" value="F:FAD binding"/>
    <property type="evidence" value="ECO:0007669"/>
    <property type="project" value="InterPro"/>
</dbReference>
<organism evidence="6 7">
    <name type="scientific">Aspergillus steynii IBT 23096</name>
    <dbReference type="NCBI Taxonomy" id="1392250"/>
    <lineage>
        <taxon>Eukaryota</taxon>
        <taxon>Fungi</taxon>
        <taxon>Dikarya</taxon>
        <taxon>Ascomycota</taxon>
        <taxon>Pezizomycotina</taxon>
        <taxon>Eurotiomycetes</taxon>
        <taxon>Eurotiomycetidae</taxon>
        <taxon>Eurotiales</taxon>
        <taxon>Aspergillaceae</taxon>
        <taxon>Aspergillus</taxon>
        <taxon>Aspergillus subgen. Circumdati</taxon>
    </lineage>
</organism>
<dbReference type="STRING" id="1392250.A0A2I2GBS4"/>
<dbReference type="Proteomes" id="UP000234275">
    <property type="component" value="Unassembled WGS sequence"/>
</dbReference>